<evidence type="ECO:0000256" key="4">
    <source>
        <dbReference type="ARBA" id="ARBA00022692"/>
    </source>
</evidence>
<feature type="transmembrane region" description="Helical" evidence="8">
    <location>
        <begin position="129"/>
        <end position="148"/>
    </location>
</feature>
<feature type="transmembrane region" description="Helical" evidence="8">
    <location>
        <begin position="345"/>
        <end position="365"/>
    </location>
</feature>
<keyword evidence="6 8" id="KW-0472">Membrane</keyword>
<evidence type="ECO:0000256" key="5">
    <source>
        <dbReference type="ARBA" id="ARBA00022989"/>
    </source>
</evidence>
<dbReference type="Proteomes" id="UP000823941">
    <property type="component" value="Chromosome 15"/>
</dbReference>
<dbReference type="EMBL" id="JAHIBW010000015">
    <property type="protein sequence ID" value="KAG7304219.1"/>
    <property type="molecule type" value="Genomic_DNA"/>
</dbReference>
<evidence type="ECO:0000313" key="10">
    <source>
        <dbReference type="Proteomes" id="UP000823941"/>
    </source>
</evidence>
<keyword evidence="4 8" id="KW-0812">Transmembrane</keyword>
<feature type="transmembrane region" description="Helical" evidence="8">
    <location>
        <begin position="237"/>
        <end position="261"/>
    </location>
</feature>
<dbReference type="Pfam" id="PF06151">
    <property type="entry name" value="Trehalose_recp"/>
    <property type="match status" value="1"/>
</dbReference>
<evidence type="ECO:0008006" key="11">
    <source>
        <dbReference type="Google" id="ProtNLM"/>
    </source>
</evidence>
<keyword evidence="10" id="KW-1185">Reference proteome</keyword>
<gene>
    <name evidence="9" type="ORF">JYU34_011157</name>
</gene>
<evidence type="ECO:0000256" key="1">
    <source>
        <dbReference type="ARBA" id="ARBA00004651"/>
    </source>
</evidence>
<evidence type="ECO:0000256" key="8">
    <source>
        <dbReference type="SAM" id="Phobius"/>
    </source>
</evidence>
<feature type="non-terminal residue" evidence="9">
    <location>
        <position position="460"/>
    </location>
</feature>
<dbReference type="InterPro" id="IPR009318">
    <property type="entry name" value="Gustatory_rcpt"/>
</dbReference>
<evidence type="ECO:0000256" key="2">
    <source>
        <dbReference type="ARBA" id="ARBA00005327"/>
    </source>
</evidence>
<dbReference type="PANTHER" id="PTHR21421:SF29">
    <property type="entry name" value="GUSTATORY RECEPTOR 5A FOR TREHALOSE-RELATED"/>
    <property type="match status" value="1"/>
</dbReference>
<comment type="caution">
    <text evidence="9">The sequence shown here is derived from an EMBL/GenBank/DDBJ whole genome shotgun (WGS) entry which is preliminary data.</text>
</comment>
<dbReference type="PIRSF" id="PIRSF038981">
    <property type="entry name" value="GRP"/>
    <property type="match status" value="1"/>
</dbReference>
<accession>A0ABQ7QHH7</accession>
<comment type="subcellular location">
    <subcellularLocation>
        <location evidence="1">Cell membrane</location>
        <topology evidence="1">Multi-pass membrane protein</topology>
    </subcellularLocation>
</comment>
<keyword evidence="3" id="KW-1003">Cell membrane</keyword>
<reference evidence="9 10" key="1">
    <citation type="submission" date="2021-06" db="EMBL/GenBank/DDBJ databases">
        <title>A haploid diamondback moth (Plutella xylostella L.) genome assembly resolves 31 chromosomes and identifies a diamide resistance mutation.</title>
        <authorList>
            <person name="Ward C.M."/>
            <person name="Perry K.D."/>
            <person name="Baker G."/>
            <person name="Powis K."/>
            <person name="Heckel D.G."/>
            <person name="Baxter S.W."/>
        </authorList>
    </citation>
    <scope>NUCLEOTIDE SEQUENCE [LARGE SCALE GENOMIC DNA]</scope>
    <source>
        <strain evidence="9 10">LV</strain>
        <tissue evidence="9">Single pupa</tissue>
    </source>
</reference>
<protein>
    <recommendedName>
        <fullName evidence="11">Gustatory receptor</fullName>
    </recommendedName>
</protein>
<name>A0ABQ7QHH7_PLUXY</name>
<keyword evidence="5 8" id="KW-1133">Transmembrane helix</keyword>
<keyword evidence="7" id="KW-0675">Receptor</keyword>
<evidence type="ECO:0000313" key="9">
    <source>
        <dbReference type="EMBL" id="KAG7304219.1"/>
    </source>
</evidence>
<dbReference type="PANTHER" id="PTHR21421">
    <property type="entry name" value="GUSTATORY RECEPTOR"/>
    <property type="match status" value="1"/>
</dbReference>
<evidence type="ECO:0000256" key="3">
    <source>
        <dbReference type="ARBA" id="ARBA00022475"/>
    </source>
</evidence>
<feature type="transmembrane region" description="Helical" evidence="8">
    <location>
        <begin position="304"/>
        <end position="325"/>
    </location>
</feature>
<comment type="similarity">
    <text evidence="2">Belongs to the insect chemoreceptor superfamily. Gustatory receptor (GR) family. Gr5a subfamily.</text>
</comment>
<feature type="transmembrane region" description="Helical" evidence="8">
    <location>
        <begin position="98"/>
        <end position="117"/>
    </location>
</feature>
<evidence type="ECO:0000256" key="7">
    <source>
        <dbReference type="ARBA" id="ARBA00023170"/>
    </source>
</evidence>
<sequence>MLKLYEKKINTLNRRETENKMKDCFMALRHCCTSTSTQSVPKRMAALVAGRGASFQESLRVVLAIGQLFAVMPIYGVSSRHSEEVKFVKVSWKCVYTALMLSGQLFMTLTCVIEVFYADDVMQSITSTVFYGTACLTMVAFAQTARRWPALLRFIGRVEEVDPASDGRLVWRCNVTCVIILSMSFLEHLLSILSDVYWANACSPSPVDTQEEFYRLLYPWIFRALPYHPLLAVMCQIYHIQATFTWNFSDLFVICISYYLIRRLQLVNKKLHAICGKKYGESFWRSTREQYGRATQLVRRVDRVISGVVFISFANNLFFICLQLFHTLETGKRGKSVCLHPVPEVQPVAGFITTLYFSFSLVYLLTRSVSMSLIAAQVHTASTVPAPVLYNVSSSEYCEEVQRFVSQVNGEKVALSGLQFFSVTRGLLLTVAGTIVTYELVMFQINSPGSRNYVTPDPST</sequence>
<proteinExistence type="inferred from homology"/>
<organism evidence="9 10">
    <name type="scientific">Plutella xylostella</name>
    <name type="common">Diamondback moth</name>
    <name type="synonym">Plutella maculipennis</name>
    <dbReference type="NCBI Taxonomy" id="51655"/>
    <lineage>
        <taxon>Eukaryota</taxon>
        <taxon>Metazoa</taxon>
        <taxon>Ecdysozoa</taxon>
        <taxon>Arthropoda</taxon>
        <taxon>Hexapoda</taxon>
        <taxon>Insecta</taxon>
        <taxon>Pterygota</taxon>
        <taxon>Neoptera</taxon>
        <taxon>Endopterygota</taxon>
        <taxon>Lepidoptera</taxon>
        <taxon>Glossata</taxon>
        <taxon>Ditrysia</taxon>
        <taxon>Yponomeutoidea</taxon>
        <taxon>Plutellidae</taxon>
        <taxon>Plutella</taxon>
    </lineage>
</organism>
<evidence type="ECO:0000256" key="6">
    <source>
        <dbReference type="ARBA" id="ARBA00023136"/>
    </source>
</evidence>